<reference evidence="2 3" key="1">
    <citation type="journal article" date="2022" name="bioRxiv">
        <title>Genomics of Preaxostyla Flagellates Illuminates Evolutionary Transitions and the Path Towards Mitochondrial Loss.</title>
        <authorList>
            <person name="Novak L.V.F."/>
            <person name="Treitli S.C."/>
            <person name="Pyrih J."/>
            <person name="Halakuc P."/>
            <person name="Pipaliya S.V."/>
            <person name="Vacek V."/>
            <person name="Brzon O."/>
            <person name="Soukal P."/>
            <person name="Eme L."/>
            <person name="Dacks J.B."/>
            <person name="Karnkowska A."/>
            <person name="Elias M."/>
            <person name="Hampl V."/>
        </authorList>
    </citation>
    <scope>NUCLEOTIDE SEQUENCE [LARGE SCALE GENOMIC DNA]</scope>
    <source>
        <strain evidence="2">NAU3</strain>
        <tissue evidence="2">Gut</tissue>
    </source>
</reference>
<organism evidence="2 3">
    <name type="scientific">Blattamonas nauphoetae</name>
    <dbReference type="NCBI Taxonomy" id="2049346"/>
    <lineage>
        <taxon>Eukaryota</taxon>
        <taxon>Metamonada</taxon>
        <taxon>Preaxostyla</taxon>
        <taxon>Oxymonadida</taxon>
        <taxon>Blattamonas</taxon>
    </lineage>
</organism>
<gene>
    <name evidence="2" type="ORF">BLNAU_24829</name>
</gene>
<proteinExistence type="predicted"/>
<sequence length="279" mass="30199">MSTLFAHPSKAASFLILISPLIPRAAPKPSIDLKLDQLLVLGSTVIDADPSNISLLITDTQIKACQLSRTDISEINSSATQHSMGTLSFTFFGTLTTLFAPMSAHLDCPLHHTLSFLVSFSSPTQTFTCIRWDEENTTEMWMNALSRCFIPSASEFHLRMCECRVQLDDNTNTPPRQSTANTDITKDGSLLLQDVSLPISQQSHPTLPLGLAAVASGAAHSLEIVHVNICDRPSAILVVHLVSPCRSLSSLRSSPTPIADTNIVREGHTTPSPSLRQTG</sequence>
<accession>A0ABQ9WLC4</accession>
<keyword evidence="3" id="KW-1185">Reference proteome</keyword>
<name>A0ABQ9WLC4_9EUKA</name>
<evidence type="ECO:0000256" key="1">
    <source>
        <dbReference type="SAM" id="MobiDB-lite"/>
    </source>
</evidence>
<dbReference type="Proteomes" id="UP001281761">
    <property type="component" value="Unassembled WGS sequence"/>
</dbReference>
<protein>
    <submittedName>
        <fullName evidence="2">Uncharacterized protein</fullName>
    </submittedName>
</protein>
<evidence type="ECO:0000313" key="3">
    <source>
        <dbReference type="Proteomes" id="UP001281761"/>
    </source>
</evidence>
<feature type="compositionally biased region" description="Polar residues" evidence="1">
    <location>
        <begin position="269"/>
        <end position="279"/>
    </location>
</feature>
<feature type="region of interest" description="Disordered" evidence="1">
    <location>
        <begin position="248"/>
        <end position="279"/>
    </location>
</feature>
<evidence type="ECO:0000313" key="2">
    <source>
        <dbReference type="EMBL" id="KAK2940259.1"/>
    </source>
</evidence>
<dbReference type="EMBL" id="JARBJD010000703">
    <property type="protein sequence ID" value="KAK2940259.1"/>
    <property type="molecule type" value="Genomic_DNA"/>
</dbReference>
<comment type="caution">
    <text evidence="2">The sequence shown here is derived from an EMBL/GenBank/DDBJ whole genome shotgun (WGS) entry which is preliminary data.</text>
</comment>